<dbReference type="EMBL" id="FLUQ01000002">
    <property type="protein sequence ID" value="SBW04135.1"/>
    <property type="molecule type" value="Genomic_DNA"/>
</dbReference>
<dbReference type="Pfam" id="PF05016">
    <property type="entry name" value="ParE_toxin"/>
    <property type="match status" value="1"/>
</dbReference>
<name>A0A212JY02_9DELT</name>
<dbReference type="AlphaFoldDB" id="A0A212JY02"/>
<dbReference type="InterPro" id="IPR007712">
    <property type="entry name" value="RelE/ParE_toxin"/>
</dbReference>
<gene>
    <name evidence="2" type="ORF">KL86DPRO_20264</name>
</gene>
<evidence type="ECO:0000313" key="2">
    <source>
        <dbReference type="EMBL" id="SBW04135.1"/>
    </source>
</evidence>
<organism evidence="2">
    <name type="scientific">uncultured delta proteobacterium</name>
    <dbReference type="NCBI Taxonomy" id="34034"/>
    <lineage>
        <taxon>Bacteria</taxon>
        <taxon>Deltaproteobacteria</taxon>
        <taxon>environmental samples</taxon>
    </lineage>
</organism>
<proteinExistence type="predicted"/>
<sequence>MGNKTHGYRLSPLAEADLEEIWLYTFRQWSLEQADDYSGNIITAIPVTS</sequence>
<reference evidence="2" key="1">
    <citation type="submission" date="2016-04" db="EMBL/GenBank/DDBJ databases">
        <authorList>
            <person name="Evans L.H."/>
            <person name="Alamgir A."/>
            <person name="Owens N."/>
            <person name="Weber N.D."/>
            <person name="Virtaneva K."/>
            <person name="Barbian K."/>
            <person name="Babar A."/>
            <person name="Rosenke K."/>
        </authorList>
    </citation>
    <scope>NUCLEOTIDE SEQUENCE</scope>
    <source>
        <strain evidence="2">86</strain>
    </source>
</reference>
<dbReference type="Gene3D" id="3.30.2310.20">
    <property type="entry name" value="RelE-like"/>
    <property type="match status" value="1"/>
</dbReference>
<dbReference type="InterPro" id="IPR035093">
    <property type="entry name" value="RelE/ParE_toxin_dom_sf"/>
</dbReference>
<protein>
    <submittedName>
        <fullName evidence="2">Uncharacterized protein</fullName>
    </submittedName>
</protein>
<evidence type="ECO:0000256" key="1">
    <source>
        <dbReference type="ARBA" id="ARBA00022649"/>
    </source>
</evidence>
<keyword evidence="1" id="KW-1277">Toxin-antitoxin system</keyword>
<accession>A0A212JY02</accession>